<evidence type="ECO:0000256" key="1">
    <source>
        <dbReference type="ARBA" id="ARBA00008005"/>
    </source>
</evidence>
<dbReference type="RefSeq" id="WP_288195834.1">
    <property type="nucleotide sequence ID" value="NZ_LT608334.1"/>
</dbReference>
<proteinExistence type="inferred from homology"/>
<reference evidence="3" key="1">
    <citation type="submission" date="2016-08" db="EMBL/GenBank/DDBJ databases">
        <authorList>
            <person name="Seilhamer J.J."/>
        </authorList>
    </citation>
    <scope>NUCLEOTIDE SEQUENCE</scope>
    <source>
        <strain evidence="3">86</strain>
    </source>
</reference>
<comment type="similarity">
    <text evidence="1">Belongs to the myoviridae tail sheath protein family.</text>
</comment>
<dbReference type="PANTHER" id="PTHR35861:SF1">
    <property type="entry name" value="PHAGE TAIL SHEATH PROTEIN"/>
    <property type="match status" value="1"/>
</dbReference>
<dbReference type="Pfam" id="PF04984">
    <property type="entry name" value="Phage_sheath_1"/>
    <property type="match status" value="1"/>
</dbReference>
<name>A0A212LD69_9HYPH</name>
<evidence type="ECO:0000259" key="2">
    <source>
        <dbReference type="Pfam" id="PF04984"/>
    </source>
</evidence>
<evidence type="ECO:0000313" key="3">
    <source>
        <dbReference type="EMBL" id="SCM75450.1"/>
    </source>
</evidence>
<dbReference type="AlphaFoldDB" id="A0A212LD69"/>
<dbReference type="PANTHER" id="PTHR35861">
    <property type="match status" value="1"/>
</dbReference>
<protein>
    <submittedName>
        <fullName evidence="3">Putative phage tail sheath protein</fullName>
    </submittedName>
</protein>
<feature type="domain" description="Tail sheath protein subtilisin-like" evidence="2">
    <location>
        <begin position="117"/>
        <end position="274"/>
    </location>
</feature>
<dbReference type="InterPro" id="IPR035089">
    <property type="entry name" value="Phage_sheath_subtilisin"/>
</dbReference>
<dbReference type="EMBL" id="FMJD01000006">
    <property type="protein sequence ID" value="SCM75450.1"/>
    <property type="molecule type" value="Genomic_DNA"/>
</dbReference>
<accession>A0A212LD69</accession>
<dbReference type="InterPro" id="IPR052042">
    <property type="entry name" value="Tail_sheath_structural"/>
</dbReference>
<gene>
    <name evidence="3" type="ORF">KL86PLE_20118</name>
</gene>
<organism evidence="3">
    <name type="scientific">uncultured Pleomorphomonas sp</name>
    <dbReference type="NCBI Taxonomy" id="442121"/>
    <lineage>
        <taxon>Bacteria</taxon>
        <taxon>Pseudomonadati</taxon>
        <taxon>Pseudomonadota</taxon>
        <taxon>Alphaproteobacteria</taxon>
        <taxon>Hyphomicrobiales</taxon>
        <taxon>Pleomorphomonadaceae</taxon>
        <taxon>Pleomorphomonas</taxon>
        <taxon>environmental samples</taxon>
    </lineage>
</organism>
<sequence length="418" mass="43770">MASTAPFVGVRVFSDLSSNVVSIDARDSTVIGMVMPAPAADETVFPLDTPVAIDPEDSELVAKLGDGLAKDAVSQVLSEGVIPTFVFSRSAYATEGTDEAKLAADIGAIAGTAADKTGAYALLDAQAITGHKPGIIIAPGYTSQRLGNLKNAATVSINVVKDMLVDCIGVVDATQTSDAAALTYAADFDTALGMMACYPAVEVSLGGETVTRPMSPHVAGAIVRRDKEAGTPYKAAWNRPLKGILGLTKTISYRDGDPSCQANTLVQGGLATVIEGNTLWAPFTTATDSTVAAYRSLKRIRTRRAIEAAIPLPMRAYLAEDLGGHLVSLMTQALAAACEEAKTLGAIIDYQIVWKRSLNSNTGLRSGICRLKLRFEEGSDLVDLQIFTEPQPEAFDVLADQIAAALQAMGNANVTTAD</sequence>